<dbReference type="InterPro" id="IPR000524">
    <property type="entry name" value="Tscrpt_reg_HTH_GntR"/>
</dbReference>
<dbReference type="InterPro" id="IPR011711">
    <property type="entry name" value="GntR_C"/>
</dbReference>
<dbReference type="Pfam" id="PF00392">
    <property type="entry name" value="GntR"/>
    <property type="match status" value="1"/>
</dbReference>
<dbReference type="RefSeq" id="WP_308487857.1">
    <property type="nucleotide sequence ID" value="NZ_JAVFCB010000002.1"/>
</dbReference>
<evidence type="ECO:0000259" key="4">
    <source>
        <dbReference type="PROSITE" id="PS50949"/>
    </source>
</evidence>
<dbReference type="InterPro" id="IPR008920">
    <property type="entry name" value="TF_FadR/GntR_C"/>
</dbReference>
<reference evidence="5 6" key="1">
    <citation type="submission" date="2023-08" db="EMBL/GenBank/DDBJ databases">
        <title>Microbacterium sp. nov., isolated from a waste landfill.</title>
        <authorList>
            <person name="Wen W."/>
        </authorList>
    </citation>
    <scope>NUCLEOTIDE SEQUENCE [LARGE SCALE GENOMIC DNA]</scope>
    <source>
        <strain evidence="5 6">ASV81</strain>
    </source>
</reference>
<keyword evidence="1" id="KW-0805">Transcription regulation</keyword>
<name>A0ABU0XCR9_9MICO</name>
<organism evidence="5 6">
    <name type="scientific">Microbacterium capsulatum</name>
    <dbReference type="NCBI Taxonomy" id="3041921"/>
    <lineage>
        <taxon>Bacteria</taxon>
        <taxon>Bacillati</taxon>
        <taxon>Actinomycetota</taxon>
        <taxon>Actinomycetes</taxon>
        <taxon>Micrococcales</taxon>
        <taxon>Microbacteriaceae</taxon>
        <taxon>Microbacterium</taxon>
    </lineage>
</organism>
<gene>
    <name evidence="5" type="ORF">RBR11_03185</name>
</gene>
<protein>
    <submittedName>
        <fullName evidence="5">GntR family transcriptional regulator</fullName>
    </submittedName>
</protein>
<dbReference type="CDD" id="cd07377">
    <property type="entry name" value="WHTH_GntR"/>
    <property type="match status" value="1"/>
</dbReference>
<dbReference type="SMART" id="SM00895">
    <property type="entry name" value="FCD"/>
    <property type="match status" value="1"/>
</dbReference>
<proteinExistence type="predicted"/>
<evidence type="ECO:0000313" key="6">
    <source>
        <dbReference type="Proteomes" id="UP001230289"/>
    </source>
</evidence>
<dbReference type="SMART" id="SM00345">
    <property type="entry name" value="HTH_GNTR"/>
    <property type="match status" value="1"/>
</dbReference>
<dbReference type="PANTHER" id="PTHR43537:SF45">
    <property type="entry name" value="GNTR FAMILY REGULATORY PROTEIN"/>
    <property type="match status" value="1"/>
</dbReference>
<dbReference type="PRINTS" id="PR00035">
    <property type="entry name" value="HTHGNTR"/>
</dbReference>
<comment type="caution">
    <text evidence="5">The sequence shown here is derived from an EMBL/GenBank/DDBJ whole genome shotgun (WGS) entry which is preliminary data.</text>
</comment>
<accession>A0ABU0XCR9</accession>
<keyword evidence="3" id="KW-0804">Transcription</keyword>
<dbReference type="InterPro" id="IPR036388">
    <property type="entry name" value="WH-like_DNA-bd_sf"/>
</dbReference>
<dbReference type="PANTHER" id="PTHR43537">
    <property type="entry name" value="TRANSCRIPTIONAL REGULATOR, GNTR FAMILY"/>
    <property type="match status" value="1"/>
</dbReference>
<dbReference type="SUPFAM" id="SSF48008">
    <property type="entry name" value="GntR ligand-binding domain-like"/>
    <property type="match status" value="1"/>
</dbReference>
<feature type="domain" description="HTH gntR-type" evidence="4">
    <location>
        <begin position="16"/>
        <end position="83"/>
    </location>
</feature>
<dbReference type="Proteomes" id="UP001230289">
    <property type="component" value="Unassembled WGS sequence"/>
</dbReference>
<sequence>MPRKRAMLNVERVTSPSLPDLIADRLRQAIIEGQIREGEQLVEPDLVERFGASRPTVREALQRLVQEGLLTAIPHRGVFVTTISPEDIVDIYNARRTVESSAAVSLVKDPAPEVMAQLRVEYAAMVEAFRVGAKSDITAADQRFHEALVSGLRNRRLLKASRTFLVETRLCLARLEGRYPFSQTAVDEHLDIIRAIERRDIMGVMKAVDDHMDNAIALQQKTWDPAEDAARASV</sequence>
<dbReference type="InterPro" id="IPR036390">
    <property type="entry name" value="WH_DNA-bd_sf"/>
</dbReference>
<dbReference type="EMBL" id="JAVFCB010000002">
    <property type="protein sequence ID" value="MDQ4212909.1"/>
    <property type="molecule type" value="Genomic_DNA"/>
</dbReference>
<dbReference type="Pfam" id="PF07729">
    <property type="entry name" value="FCD"/>
    <property type="match status" value="1"/>
</dbReference>
<dbReference type="Gene3D" id="1.10.10.10">
    <property type="entry name" value="Winged helix-like DNA-binding domain superfamily/Winged helix DNA-binding domain"/>
    <property type="match status" value="1"/>
</dbReference>
<evidence type="ECO:0000256" key="1">
    <source>
        <dbReference type="ARBA" id="ARBA00023015"/>
    </source>
</evidence>
<keyword evidence="6" id="KW-1185">Reference proteome</keyword>
<dbReference type="Gene3D" id="1.20.120.530">
    <property type="entry name" value="GntR ligand-binding domain-like"/>
    <property type="match status" value="1"/>
</dbReference>
<dbReference type="SUPFAM" id="SSF46785">
    <property type="entry name" value="Winged helix' DNA-binding domain"/>
    <property type="match status" value="1"/>
</dbReference>
<keyword evidence="2" id="KW-0238">DNA-binding</keyword>
<dbReference type="PROSITE" id="PS50949">
    <property type="entry name" value="HTH_GNTR"/>
    <property type="match status" value="1"/>
</dbReference>
<evidence type="ECO:0000256" key="3">
    <source>
        <dbReference type="ARBA" id="ARBA00023163"/>
    </source>
</evidence>
<evidence type="ECO:0000256" key="2">
    <source>
        <dbReference type="ARBA" id="ARBA00023125"/>
    </source>
</evidence>
<evidence type="ECO:0000313" key="5">
    <source>
        <dbReference type="EMBL" id="MDQ4212909.1"/>
    </source>
</evidence>